<evidence type="ECO:0000256" key="2">
    <source>
        <dbReference type="ARBA" id="ARBA00022603"/>
    </source>
</evidence>
<evidence type="ECO:0000256" key="4">
    <source>
        <dbReference type="ARBA" id="ARBA00022691"/>
    </source>
</evidence>
<dbReference type="PROSITE" id="PS51608">
    <property type="entry name" value="SAM_MT_UBIE"/>
    <property type="match status" value="1"/>
</dbReference>
<dbReference type="InterPro" id="IPR023576">
    <property type="entry name" value="UbiE/COQ5_MeTrFase_CS"/>
</dbReference>
<dbReference type="Pfam" id="PF01209">
    <property type="entry name" value="Ubie_methyltran"/>
    <property type="match status" value="1"/>
</dbReference>
<feature type="region of interest" description="Disordered" evidence="6">
    <location>
        <begin position="1"/>
        <end position="21"/>
    </location>
</feature>
<keyword evidence="3 5" id="KW-0808">Transferase</keyword>
<dbReference type="GO" id="GO:0043770">
    <property type="term" value="F:demethylmenaquinone methyltransferase activity"/>
    <property type="evidence" value="ECO:0007669"/>
    <property type="project" value="UniProtKB-UniRule"/>
</dbReference>
<dbReference type="RefSeq" id="WP_373886025.1">
    <property type="nucleotide sequence ID" value="NZ_FNBX01000013.1"/>
</dbReference>
<evidence type="ECO:0000256" key="5">
    <source>
        <dbReference type="HAMAP-Rule" id="MF_01813"/>
    </source>
</evidence>
<dbReference type="PROSITE" id="PS01183">
    <property type="entry name" value="UBIE_1"/>
    <property type="match status" value="1"/>
</dbReference>
<keyword evidence="2 5" id="KW-0489">Methyltransferase</keyword>
<evidence type="ECO:0000256" key="1">
    <source>
        <dbReference type="ARBA" id="ARBA00022428"/>
    </source>
</evidence>
<protein>
    <recommendedName>
        <fullName evidence="5">Demethylmenaquinone methyltransferase</fullName>
        <ecNumber evidence="5">2.1.1.163</ecNumber>
    </recommendedName>
</protein>
<dbReference type="NCBIfam" id="TIGR01934">
    <property type="entry name" value="MenG_MenH_UbiE"/>
    <property type="match status" value="1"/>
</dbReference>
<keyword evidence="8" id="KW-1185">Reference proteome</keyword>
<accession>A0A1G7NVA0</accession>
<dbReference type="EC" id="2.1.1.163" evidence="5"/>
<comment type="caution">
    <text evidence="5">Lacks conserved residue(s) required for the propagation of feature annotation.</text>
</comment>
<dbReference type="PANTHER" id="PTHR43591:SF24">
    <property type="entry name" value="2-METHOXY-6-POLYPRENYL-1,4-BENZOQUINOL METHYLASE, MITOCHONDRIAL"/>
    <property type="match status" value="1"/>
</dbReference>
<dbReference type="UniPathway" id="UPA00232"/>
<comment type="catalytic activity">
    <reaction evidence="5">
        <text>a 2-demethylmenaquinol + S-adenosyl-L-methionine = a menaquinol + S-adenosyl-L-homocysteine + H(+)</text>
        <dbReference type="Rhea" id="RHEA:42640"/>
        <dbReference type="Rhea" id="RHEA-COMP:9539"/>
        <dbReference type="Rhea" id="RHEA-COMP:9563"/>
        <dbReference type="ChEBI" id="CHEBI:15378"/>
        <dbReference type="ChEBI" id="CHEBI:18151"/>
        <dbReference type="ChEBI" id="CHEBI:55437"/>
        <dbReference type="ChEBI" id="CHEBI:57856"/>
        <dbReference type="ChEBI" id="CHEBI:59789"/>
        <dbReference type="EC" id="2.1.1.163"/>
    </reaction>
</comment>
<feature type="binding site" evidence="5">
    <location>
        <position position="96"/>
    </location>
    <ligand>
        <name>S-adenosyl-L-methionine</name>
        <dbReference type="ChEBI" id="CHEBI:59789"/>
    </ligand>
</feature>
<organism evidence="7 8">
    <name type="scientific">Desulfovibrio legallii</name>
    <dbReference type="NCBI Taxonomy" id="571438"/>
    <lineage>
        <taxon>Bacteria</taxon>
        <taxon>Pseudomonadati</taxon>
        <taxon>Thermodesulfobacteriota</taxon>
        <taxon>Desulfovibrionia</taxon>
        <taxon>Desulfovibrionales</taxon>
        <taxon>Desulfovibrionaceae</taxon>
        <taxon>Desulfovibrio</taxon>
    </lineage>
</organism>
<dbReference type="GO" id="GO:0032259">
    <property type="term" value="P:methylation"/>
    <property type="evidence" value="ECO:0007669"/>
    <property type="project" value="UniProtKB-KW"/>
</dbReference>
<dbReference type="InterPro" id="IPR004033">
    <property type="entry name" value="UbiE/COQ5_MeTrFase"/>
</dbReference>
<dbReference type="PROSITE" id="PS01184">
    <property type="entry name" value="UBIE_2"/>
    <property type="match status" value="1"/>
</dbReference>
<dbReference type="AlphaFoldDB" id="A0A1G7NVA0"/>
<evidence type="ECO:0000313" key="8">
    <source>
        <dbReference type="Proteomes" id="UP000199355"/>
    </source>
</evidence>
<feature type="binding site" evidence="5">
    <location>
        <position position="76"/>
    </location>
    <ligand>
        <name>S-adenosyl-L-methionine</name>
        <dbReference type="ChEBI" id="CHEBI:59789"/>
    </ligand>
</feature>
<dbReference type="SUPFAM" id="SSF53335">
    <property type="entry name" value="S-adenosyl-L-methionine-dependent methyltransferases"/>
    <property type="match status" value="1"/>
</dbReference>
<dbReference type="Gene3D" id="3.40.50.150">
    <property type="entry name" value="Vaccinia Virus protein VP39"/>
    <property type="match status" value="1"/>
</dbReference>
<dbReference type="GO" id="GO:0006744">
    <property type="term" value="P:ubiquinone biosynthetic process"/>
    <property type="evidence" value="ECO:0007669"/>
    <property type="project" value="UniProtKB-UniPathway"/>
</dbReference>
<dbReference type="CDD" id="cd02440">
    <property type="entry name" value="AdoMet_MTases"/>
    <property type="match status" value="1"/>
</dbReference>
<dbReference type="UniPathway" id="UPA00079">
    <property type="reaction ID" value="UER00169"/>
</dbReference>
<dbReference type="HAMAP" id="MF_01813">
    <property type="entry name" value="MenG_UbiE_methyltr"/>
    <property type="match status" value="1"/>
</dbReference>
<evidence type="ECO:0000313" key="7">
    <source>
        <dbReference type="EMBL" id="SDF77965.1"/>
    </source>
</evidence>
<dbReference type="InterPro" id="IPR029063">
    <property type="entry name" value="SAM-dependent_MTases_sf"/>
</dbReference>
<dbReference type="EMBL" id="FNBX01000013">
    <property type="protein sequence ID" value="SDF77965.1"/>
    <property type="molecule type" value="Genomic_DNA"/>
</dbReference>
<keyword evidence="1 5" id="KW-0474">Menaquinone biosynthesis</keyword>
<dbReference type="Proteomes" id="UP000199355">
    <property type="component" value="Unassembled WGS sequence"/>
</dbReference>
<dbReference type="STRING" id="571438.SAMN05192586_11319"/>
<comment type="pathway">
    <text evidence="5">Quinol/quinone metabolism; menaquinone biosynthesis; menaquinol from 1,4-dihydroxy-2-naphthoate: step 2/2.</text>
</comment>
<name>A0A1G7NVA0_9BACT</name>
<reference evidence="8" key="1">
    <citation type="submission" date="2016-10" db="EMBL/GenBank/DDBJ databases">
        <authorList>
            <person name="Varghese N."/>
            <person name="Submissions S."/>
        </authorList>
    </citation>
    <scope>NUCLEOTIDE SEQUENCE [LARGE SCALE GENOMIC DNA]</scope>
    <source>
        <strain evidence="8">KHC7</strain>
    </source>
</reference>
<gene>
    <name evidence="5" type="primary">menG</name>
    <name evidence="7" type="ORF">SAMN05192586_11319</name>
</gene>
<comment type="similarity">
    <text evidence="5">Belongs to the class I-like SAM-binding methyltransferase superfamily. MenG/UbiE family.</text>
</comment>
<evidence type="ECO:0000256" key="6">
    <source>
        <dbReference type="SAM" id="MobiDB-lite"/>
    </source>
</evidence>
<dbReference type="PANTHER" id="PTHR43591">
    <property type="entry name" value="METHYLTRANSFERASE"/>
    <property type="match status" value="1"/>
</dbReference>
<sequence>MSGAYPHEARGGDPRGAAPGTPHDAAVAGMFGRIVPFYDLLNRVLSLGLDRYWRHVLARNVRLGATGLVLDLAAGTLDVALAVRRRYPGACVPAMDFCPPMLARGRRKLRGADARNILPVAADAKRLPLPDSCVDCVTMAFGIRNILPRERAFAEMLRVLRPGGRVCILEFGSGRERIWGGLYNLYLNRVLPRVGRIFSKDPAAYAYLAATIRQFPPAAALERELRDAGFARAWHEKLTSGIVCLHVGEKGR</sequence>
<evidence type="ECO:0000256" key="3">
    <source>
        <dbReference type="ARBA" id="ARBA00022679"/>
    </source>
</evidence>
<dbReference type="GO" id="GO:0009234">
    <property type="term" value="P:menaquinone biosynthetic process"/>
    <property type="evidence" value="ECO:0007669"/>
    <property type="project" value="UniProtKB-UniRule"/>
</dbReference>
<proteinExistence type="inferred from homology"/>
<keyword evidence="4 5" id="KW-0949">S-adenosyl-L-methionine</keyword>
<feature type="binding site" evidence="5">
    <location>
        <begin position="123"/>
        <end position="124"/>
    </location>
    <ligand>
        <name>S-adenosyl-L-methionine</name>
        <dbReference type="ChEBI" id="CHEBI:59789"/>
    </ligand>
</feature>
<comment type="function">
    <text evidence="5">Methyltransferase required for the conversion of demethylmenaquinol (DMKH2) to menaquinol (MKH2).</text>
</comment>